<evidence type="ECO:0000313" key="2">
    <source>
        <dbReference type="Proteomes" id="UP000044806"/>
    </source>
</evidence>
<dbReference type="Proteomes" id="UP000044806">
    <property type="component" value="Unassembled WGS sequence"/>
</dbReference>
<organism evidence="1 2">
    <name type="scientific">Vibrio cholerae</name>
    <dbReference type="NCBI Taxonomy" id="666"/>
    <lineage>
        <taxon>Bacteria</taxon>
        <taxon>Pseudomonadati</taxon>
        <taxon>Pseudomonadota</taxon>
        <taxon>Gammaproteobacteria</taxon>
        <taxon>Vibrionales</taxon>
        <taxon>Vibrionaceae</taxon>
        <taxon>Vibrio</taxon>
    </lineage>
</organism>
<dbReference type="AlphaFoldDB" id="A0A655QWD5"/>
<evidence type="ECO:0000313" key="1">
    <source>
        <dbReference type="EMBL" id="CSA86296.1"/>
    </source>
</evidence>
<dbReference type="EMBL" id="CWOW01000013">
    <property type="protein sequence ID" value="CSA86296.1"/>
    <property type="molecule type" value="Genomic_DNA"/>
</dbReference>
<name>A0A655QWD5_VIBCL</name>
<proteinExistence type="predicted"/>
<dbReference type="PROSITE" id="PS51257">
    <property type="entry name" value="PROKAR_LIPOPROTEIN"/>
    <property type="match status" value="1"/>
</dbReference>
<sequence length="78" mass="9355">MKFIHHNVIKVIRCKALQVILFTYGCHGSKQQHRLCILRYTVVETRFCIGNKLTEGFFRLQKNFFSMRNEQDFCRLSL</sequence>
<protein>
    <submittedName>
        <fullName evidence="1">Uncharacterized protein</fullName>
    </submittedName>
</protein>
<gene>
    <name evidence="1" type="ORF">ERS013165_02632</name>
</gene>
<reference evidence="1 2" key="1">
    <citation type="submission" date="2015-07" db="EMBL/GenBank/DDBJ databases">
        <authorList>
            <consortium name="Pathogen Informatics"/>
        </authorList>
    </citation>
    <scope>NUCLEOTIDE SEQUENCE [LARGE SCALE GENOMIC DNA]</scope>
    <source>
        <strain evidence="1 2">A51</strain>
    </source>
</reference>
<accession>A0A655QWD5</accession>